<dbReference type="CDD" id="cd12263">
    <property type="entry name" value="RRM_ABT1_like"/>
    <property type="match status" value="1"/>
</dbReference>
<dbReference type="InterPro" id="IPR035979">
    <property type="entry name" value="RBD_domain_sf"/>
</dbReference>
<evidence type="ECO:0000256" key="2">
    <source>
        <dbReference type="ARBA" id="ARBA00005819"/>
    </source>
</evidence>
<evidence type="ECO:0000256" key="4">
    <source>
        <dbReference type="ARBA" id="ARBA00023242"/>
    </source>
</evidence>
<dbReference type="VEuPathDB" id="FungiDB:BCV72DRAFT_219418"/>
<dbReference type="Gene3D" id="3.30.70.330">
    <property type="match status" value="1"/>
</dbReference>
<comment type="similarity">
    <text evidence="2">Belongs to the ESF2/ABP1 family.</text>
</comment>
<feature type="compositionally biased region" description="Acidic residues" evidence="6">
    <location>
        <begin position="45"/>
        <end position="58"/>
    </location>
</feature>
<evidence type="ECO:0000256" key="3">
    <source>
        <dbReference type="ARBA" id="ARBA00022884"/>
    </source>
</evidence>
<feature type="region of interest" description="Disordered" evidence="6">
    <location>
        <begin position="1"/>
        <end position="120"/>
    </location>
</feature>
<reference evidence="7 8" key="1">
    <citation type="journal article" date="2016" name="Proc. Natl. Acad. Sci. U.S.A.">
        <title>Lipid metabolic changes in an early divergent fungus govern the establishment of a mutualistic symbiosis with endobacteria.</title>
        <authorList>
            <person name="Lastovetsky O.A."/>
            <person name="Gaspar M.L."/>
            <person name="Mondo S.J."/>
            <person name="LaButti K.M."/>
            <person name="Sandor L."/>
            <person name="Grigoriev I.V."/>
            <person name="Henry S.A."/>
            <person name="Pawlowska T.E."/>
        </authorList>
    </citation>
    <scope>NUCLEOTIDE SEQUENCE [LARGE SCALE GENOMIC DNA]</scope>
    <source>
        <strain evidence="7 8">ATCC 11559</strain>
    </source>
</reference>
<dbReference type="InterPro" id="IPR034353">
    <property type="entry name" value="ABT1/ESF2_RRM"/>
</dbReference>
<dbReference type="PANTHER" id="PTHR12311:SF7">
    <property type="entry name" value="ACTIVATOR OF BASAL TRANSCRIPTION 1"/>
    <property type="match status" value="1"/>
</dbReference>
<evidence type="ECO:0000313" key="8">
    <source>
        <dbReference type="Proteomes" id="UP000242381"/>
    </source>
</evidence>
<dbReference type="AlphaFoldDB" id="A0A1X0S7Q4"/>
<name>A0A1X0S7Q4_RHIZD</name>
<dbReference type="Proteomes" id="UP000242381">
    <property type="component" value="Unassembled WGS sequence"/>
</dbReference>
<dbReference type="GO" id="GO:0005730">
    <property type="term" value="C:nucleolus"/>
    <property type="evidence" value="ECO:0007669"/>
    <property type="project" value="UniProtKB-SubCell"/>
</dbReference>
<comment type="subcellular location">
    <subcellularLocation>
        <location evidence="1">Nucleus</location>
        <location evidence="1">Nucleolus</location>
    </subcellularLocation>
</comment>
<accession>A0A1X0S7Q4</accession>
<keyword evidence="3" id="KW-0694">RNA-binding</keyword>
<organism evidence="7 8">
    <name type="scientific">Rhizopus microsporus</name>
    <dbReference type="NCBI Taxonomy" id="58291"/>
    <lineage>
        <taxon>Eukaryota</taxon>
        <taxon>Fungi</taxon>
        <taxon>Fungi incertae sedis</taxon>
        <taxon>Mucoromycota</taxon>
        <taxon>Mucoromycotina</taxon>
        <taxon>Mucoromycetes</taxon>
        <taxon>Mucorales</taxon>
        <taxon>Mucorineae</taxon>
        <taxon>Rhizopodaceae</taxon>
        <taxon>Rhizopus</taxon>
    </lineage>
</organism>
<dbReference type="SUPFAM" id="SSF54928">
    <property type="entry name" value="RNA-binding domain, RBD"/>
    <property type="match status" value="1"/>
</dbReference>
<sequence length="345" mass="40415">MPSNEKEQDLFGFNNDSEEENDLSLDEEQDSRFSKTKLQKGSLADESDASSDEESETEDQQKEESDNDQQESDNDQEGSDKDQQEQEESDDEAENDQQDQLSDMEGYDAPDNLSDFGVISTGKNKKKKKIKALTPEELEKFEKARKKTGVCYLSRIPLFMPPSRVRELLKKYADIGRIYLVPEDPKITAKRKKYTKNNRRNYIEGWVEFKDKRDAKAVAEHLNMKQIGGKRKSRYYAEMWNIKYLPKFKWHHLTEQMAYEKQARQQRLRNEIAQTSRENKTYIQNVAKAKMLESIKERKRKKDANAEGNEVKVRRVFEQREKVEREVQPVDDSVKGLLGTIFSKK</sequence>
<dbReference type="InterPro" id="IPR039119">
    <property type="entry name" value="ABT1/Esf2"/>
</dbReference>
<dbReference type="PANTHER" id="PTHR12311">
    <property type="entry name" value="ACTIVATOR OF BASAL TRANSCRIPTION 1"/>
    <property type="match status" value="1"/>
</dbReference>
<dbReference type="GO" id="GO:0000447">
    <property type="term" value="P:endonucleolytic cleavage in ITS1 to separate SSU-rRNA from 5.8S rRNA and LSU-rRNA from tricistronic rRNA transcript (SSU-rRNA, 5.8S rRNA, LSU-rRNA)"/>
    <property type="evidence" value="ECO:0007669"/>
    <property type="project" value="TreeGrafter"/>
</dbReference>
<evidence type="ECO:0000256" key="1">
    <source>
        <dbReference type="ARBA" id="ARBA00004604"/>
    </source>
</evidence>
<protein>
    <recommendedName>
        <fullName evidence="5">18S rRNA factor 2</fullName>
    </recommendedName>
</protein>
<evidence type="ECO:0000256" key="6">
    <source>
        <dbReference type="SAM" id="MobiDB-lite"/>
    </source>
</evidence>
<feature type="compositionally biased region" description="Acidic residues" evidence="6">
    <location>
        <begin position="85"/>
        <end position="97"/>
    </location>
</feature>
<dbReference type="InterPro" id="IPR012677">
    <property type="entry name" value="Nucleotide-bd_a/b_plait_sf"/>
</dbReference>
<proteinExistence type="inferred from homology"/>
<dbReference type="GO" id="GO:0034462">
    <property type="term" value="P:small-subunit processome assembly"/>
    <property type="evidence" value="ECO:0007669"/>
    <property type="project" value="TreeGrafter"/>
</dbReference>
<evidence type="ECO:0000256" key="5">
    <source>
        <dbReference type="ARBA" id="ARBA00032634"/>
    </source>
</evidence>
<dbReference type="GO" id="GO:0000472">
    <property type="term" value="P:endonucleolytic cleavage to generate mature 5'-end of SSU-rRNA from (SSU-rRNA, 5.8S rRNA, LSU-rRNA)"/>
    <property type="evidence" value="ECO:0007669"/>
    <property type="project" value="TreeGrafter"/>
</dbReference>
<dbReference type="GO" id="GO:0003723">
    <property type="term" value="F:RNA binding"/>
    <property type="evidence" value="ECO:0007669"/>
    <property type="project" value="UniProtKB-KW"/>
</dbReference>
<dbReference type="EMBL" id="KV921295">
    <property type="protein sequence ID" value="ORE20347.1"/>
    <property type="molecule type" value="Genomic_DNA"/>
</dbReference>
<dbReference type="GO" id="GO:0000480">
    <property type="term" value="P:endonucleolytic cleavage in 5'-ETS of tricistronic rRNA transcript (SSU-rRNA, 5.8S rRNA, LSU-rRNA)"/>
    <property type="evidence" value="ECO:0007669"/>
    <property type="project" value="TreeGrafter"/>
</dbReference>
<gene>
    <name evidence="7" type="ORF">BCV71DRAFT_85191</name>
</gene>
<evidence type="ECO:0000313" key="7">
    <source>
        <dbReference type="EMBL" id="ORE20347.1"/>
    </source>
</evidence>
<keyword evidence="4" id="KW-0539">Nucleus</keyword>
<feature type="compositionally biased region" description="Acidic residues" evidence="6">
    <location>
        <begin position="65"/>
        <end position="77"/>
    </location>
</feature>
<dbReference type="OMA" id="TRKHNDF"/>
<feature type="compositionally biased region" description="Acidic residues" evidence="6">
    <location>
        <begin position="16"/>
        <end position="29"/>
    </location>
</feature>